<dbReference type="AlphaFoldDB" id="A0A4P9ZEU7"/>
<evidence type="ECO:0000313" key="1">
    <source>
        <dbReference type="EMBL" id="RKP30480.1"/>
    </source>
</evidence>
<dbReference type="EMBL" id="ML004458">
    <property type="protein sequence ID" value="RKP30480.1"/>
    <property type="molecule type" value="Genomic_DNA"/>
</dbReference>
<protein>
    <submittedName>
        <fullName evidence="1">Uncharacterized protein</fullName>
    </submittedName>
</protein>
<gene>
    <name evidence="1" type="ORF">METBISCDRAFT_16262</name>
</gene>
<organism evidence="1 2">
    <name type="scientific">Metschnikowia bicuspidata</name>
    <dbReference type="NCBI Taxonomy" id="27322"/>
    <lineage>
        <taxon>Eukaryota</taxon>
        <taxon>Fungi</taxon>
        <taxon>Dikarya</taxon>
        <taxon>Ascomycota</taxon>
        <taxon>Saccharomycotina</taxon>
        <taxon>Pichiomycetes</taxon>
        <taxon>Metschnikowiaceae</taxon>
        <taxon>Metschnikowia</taxon>
    </lineage>
</organism>
<accession>A0A4P9ZEU7</accession>
<evidence type="ECO:0000313" key="2">
    <source>
        <dbReference type="Proteomes" id="UP000268321"/>
    </source>
</evidence>
<keyword evidence="2" id="KW-1185">Reference proteome</keyword>
<dbReference type="Proteomes" id="UP000268321">
    <property type="component" value="Unassembled WGS sequence"/>
</dbReference>
<proteinExistence type="predicted"/>
<feature type="non-terminal residue" evidence="1">
    <location>
        <position position="1"/>
    </location>
</feature>
<reference evidence="2" key="1">
    <citation type="journal article" date="2018" name="Nat. Microbiol.">
        <title>Leveraging single-cell genomics to expand the fungal tree of life.</title>
        <authorList>
            <person name="Ahrendt S.R."/>
            <person name="Quandt C.A."/>
            <person name="Ciobanu D."/>
            <person name="Clum A."/>
            <person name="Salamov A."/>
            <person name="Andreopoulos B."/>
            <person name="Cheng J.F."/>
            <person name="Woyke T."/>
            <person name="Pelin A."/>
            <person name="Henrissat B."/>
            <person name="Reynolds N.K."/>
            <person name="Benny G.L."/>
            <person name="Smith M.E."/>
            <person name="James T.Y."/>
            <person name="Grigoriev I.V."/>
        </authorList>
    </citation>
    <scope>NUCLEOTIDE SEQUENCE [LARGE SCALE GENOMIC DNA]</scope>
    <source>
        <strain evidence="2">Baker2002</strain>
    </source>
</reference>
<dbReference type="OrthoDB" id="4090086at2759"/>
<name>A0A4P9ZEU7_9ASCO</name>
<sequence length="59" mass="6550">TFNDKESGYRRENNECTDLFMDCFKCFGACDACCPASGEGFFRRAAAFCGNICVGIRKC</sequence>